<keyword evidence="2" id="KW-1185">Reference proteome</keyword>
<name>A0A4Y2K6J1_ARAVE</name>
<sequence>MKCFNREYDPYEWCLFIDSSETSIKAVLLHNGNSFESLPLGHSVHLDENYKDLSMILEKINYQEHRWMFCGCWVSRQVRQNIPASYALGAVEPETSIGPTLTGHFEVP</sequence>
<reference evidence="1 2" key="1">
    <citation type="journal article" date="2019" name="Sci. Rep.">
        <title>Orb-weaving spider Araneus ventricosus genome elucidates the spidroin gene catalogue.</title>
        <authorList>
            <person name="Kono N."/>
            <person name="Nakamura H."/>
            <person name="Ohtoshi R."/>
            <person name="Moran D.A.P."/>
            <person name="Shinohara A."/>
            <person name="Yoshida Y."/>
            <person name="Fujiwara M."/>
            <person name="Mori M."/>
            <person name="Tomita M."/>
            <person name="Arakawa K."/>
        </authorList>
    </citation>
    <scope>NUCLEOTIDE SEQUENCE [LARGE SCALE GENOMIC DNA]</scope>
</reference>
<dbReference type="OrthoDB" id="8063408at2759"/>
<organism evidence="1 2">
    <name type="scientific">Araneus ventricosus</name>
    <name type="common">Orbweaver spider</name>
    <name type="synonym">Epeira ventricosa</name>
    <dbReference type="NCBI Taxonomy" id="182803"/>
    <lineage>
        <taxon>Eukaryota</taxon>
        <taxon>Metazoa</taxon>
        <taxon>Ecdysozoa</taxon>
        <taxon>Arthropoda</taxon>
        <taxon>Chelicerata</taxon>
        <taxon>Arachnida</taxon>
        <taxon>Araneae</taxon>
        <taxon>Araneomorphae</taxon>
        <taxon>Entelegynae</taxon>
        <taxon>Araneoidea</taxon>
        <taxon>Araneidae</taxon>
        <taxon>Araneus</taxon>
    </lineage>
</organism>
<dbReference type="PANTHER" id="PTHR46114:SF1">
    <property type="entry name" value="ZAD DOMAIN-CONTAINING PROTEIN"/>
    <property type="match status" value="1"/>
</dbReference>
<dbReference type="AlphaFoldDB" id="A0A4Y2K6J1"/>
<proteinExistence type="predicted"/>
<evidence type="ECO:0000313" key="2">
    <source>
        <dbReference type="Proteomes" id="UP000499080"/>
    </source>
</evidence>
<gene>
    <name evidence="1" type="ORF">AVEN_105096_1</name>
</gene>
<dbReference type="Proteomes" id="UP000499080">
    <property type="component" value="Unassembled WGS sequence"/>
</dbReference>
<evidence type="ECO:0000313" key="1">
    <source>
        <dbReference type="EMBL" id="GBM97385.1"/>
    </source>
</evidence>
<dbReference type="PANTHER" id="PTHR46114">
    <property type="entry name" value="APPLE DOMAIN-CONTAINING PROTEIN"/>
    <property type="match status" value="1"/>
</dbReference>
<protein>
    <submittedName>
        <fullName evidence="1">Uncharacterized protein</fullName>
    </submittedName>
</protein>
<accession>A0A4Y2K6J1</accession>
<comment type="caution">
    <text evidence="1">The sequence shown here is derived from an EMBL/GenBank/DDBJ whole genome shotgun (WGS) entry which is preliminary data.</text>
</comment>
<dbReference type="EMBL" id="BGPR01004228">
    <property type="protein sequence ID" value="GBM97385.1"/>
    <property type="molecule type" value="Genomic_DNA"/>
</dbReference>